<evidence type="ECO:0000313" key="10">
    <source>
        <dbReference type="EMBL" id="GAA0569004.1"/>
    </source>
</evidence>
<evidence type="ECO:0000256" key="9">
    <source>
        <dbReference type="ARBA" id="ARBA00048572"/>
    </source>
</evidence>
<keyword evidence="7" id="KW-0443">Lipid metabolism</keyword>
<dbReference type="EMBL" id="BAAADD010000004">
    <property type="protein sequence ID" value="GAA0569004.1"/>
    <property type="molecule type" value="Genomic_DNA"/>
</dbReference>
<keyword evidence="5" id="KW-0276">Fatty acid metabolism</keyword>
<protein>
    <recommendedName>
        <fullName evidence="3">enoyl-[acyl-carrier-protein] reductase (NADH)</fullName>
        <ecNumber evidence="3">1.3.1.9</ecNumber>
    </recommendedName>
</protein>
<dbReference type="InterPro" id="IPR036291">
    <property type="entry name" value="NAD(P)-bd_dom_sf"/>
</dbReference>
<organism evidence="10 11">
    <name type="scientific">Rhizomicrobium electricum</name>
    <dbReference type="NCBI Taxonomy" id="480070"/>
    <lineage>
        <taxon>Bacteria</taxon>
        <taxon>Pseudomonadati</taxon>
        <taxon>Pseudomonadota</taxon>
        <taxon>Alphaproteobacteria</taxon>
        <taxon>Micropepsales</taxon>
        <taxon>Micropepsaceae</taxon>
        <taxon>Rhizomicrobium</taxon>
    </lineage>
</organism>
<dbReference type="InterPro" id="IPR002347">
    <property type="entry name" value="SDR_fam"/>
</dbReference>
<dbReference type="Gene3D" id="1.10.8.400">
    <property type="entry name" value="Enoyl acyl carrier protein reductase"/>
    <property type="match status" value="1"/>
</dbReference>
<keyword evidence="8" id="KW-0275">Fatty acid biosynthesis</keyword>
<evidence type="ECO:0000256" key="2">
    <source>
        <dbReference type="ARBA" id="ARBA00009233"/>
    </source>
</evidence>
<dbReference type="Gene3D" id="3.40.50.720">
    <property type="entry name" value="NAD(P)-binding Rossmann-like Domain"/>
    <property type="match status" value="1"/>
</dbReference>
<evidence type="ECO:0000256" key="7">
    <source>
        <dbReference type="ARBA" id="ARBA00023098"/>
    </source>
</evidence>
<evidence type="ECO:0000256" key="5">
    <source>
        <dbReference type="ARBA" id="ARBA00022832"/>
    </source>
</evidence>
<evidence type="ECO:0000256" key="3">
    <source>
        <dbReference type="ARBA" id="ARBA00012996"/>
    </source>
</evidence>
<keyword evidence="4" id="KW-0444">Lipid biosynthesis</keyword>
<dbReference type="NCBIfam" id="NF005717">
    <property type="entry name" value="PRK07533.1"/>
    <property type="match status" value="1"/>
</dbReference>
<dbReference type="PRINTS" id="PR00081">
    <property type="entry name" value="GDHRDH"/>
</dbReference>
<comment type="similarity">
    <text evidence="2">Belongs to the short-chain dehydrogenases/reductases (SDR) family. FabI subfamily.</text>
</comment>
<accession>A0ABN1EL81</accession>
<comment type="catalytic activity">
    <reaction evidence="9">
        <text>a 2,3-saturated acyl-[ACP] + NAD(+) = a (2E)-enoyl-[ACP] + NADH + H(+)</text>
        <dbReference type="Rhea" id="RHEA:10240"/>
        <dbReference type="Rhea" id="RHEA-COMP:9925"/>
        <dbReference type="Rhea" id="RHEA-COMP:9926"/>
        <dbReference type="ChEBI" id="CHEBI:15378"/>
        <dbReference type="ChEBI" id="CHEBI:57540"/>
        <dbReference type="ChEBI" id="CHEBI:57945"/>
        <dbReference type="ChEBI" id="CHEBI:78784"/>
        <dbReference type="ChEBI" id="CHEBI:78785"/>
        <dbReference type="EC" id="1.3.1.9"/>
    </reaction>
</comment>
<comment type="caution">
    <text evidence="10">The sequence shown here is derived from an EMBL/GenBank/DDBJ whole genome shotgun (WGS) entry which is preliminary data.</text>
</comment>
<dbReference type="SUPFAM" id="SSF51735">
    <property type="entry name" value="NAD(P)-binding Rossmann-fold domains"/>
    <property type="match status" value="1"/>
</dbReference>
<proteinExistence type="inferred from homology"/>
<comment type="pathway">
    <text evidence="1">Lipid metabolism; fatty acid biosynthesis.</text>
</comment>
<reference evidence="10 11" key="1">
    <citation type="journal article" date="2019" name="Int. J. Syst. Evol. Microbiol.">
        <title>The Global Catalogue of Microorganisms (GCM) 10K type strain sequencing project: providing services to taxonomists for standard genome sequencing and annotation.</title>
        <authorList>
            <consortium name="The Broad Institute Genomics Platform"/>
            <consortium name="The Broad Institute Genome Sequencing Center for Infectious Disease"/>
            <person name="Wu L."/>
            <person name="Ma J."/>
        </authorList>
    </citation>
    <scope>NUCLEOTIDE SEQUENCE [LARGE SCALE GENOMIC DNA]</scope>
    <source>
        <strain evidence="10 11">JCM 15089</strain>
    </source>
</reference>
<evidence type="ECO:0000256" key="4">
    <source>
        <dbReference type="ARBA" id="ARBA00022516"/>
    </source>
</evidence>
<dbReference type="Proteomes" id="UP001499951">
    <property type="component" value="Unassembled WGS sequence"/>
</dbReference>
<dbReference type="InterPro" id="IPR014358">
    <property type="entry name" value="Enoyl-ACP_Rdtase_NADH"/>
</dbReference>
<sequence>MIGIANKDSIAYGCAKAFHAEGAELAVSYLNAKAEPYVRPLAEGLNASIVEPLDVRVPGQLEALFERVRKDWGRLDFLVHAIAFAPMADLHGRVVDSSWDGFAQAMDISCHSFVRMAKLAEPLMDKGGALLTMSYIGAAKAMRDYGMMGAVKSTLESCVRYMALELGEKGIRVNAISPGPIRTRASGGLKNFDASIEDAAAKAPLPLAGIDDVGALAAFLASDGARAITGQTCYVDGGYSIVG</sequence>
<dbReference type="EC" id="1.3.1.9" evidence="3"/>
<keyword evidence="6" id="KW-0560">Oxidoreductase</keyword>
<keyword evidence="11" id="KW-1185">Reference proteome</keyword>
<dbReference type="PANTHER" id="PTHR43159">
    <property type="entry name" value="ENOYL-[ACYL-CARRIER-PROTEIN] REDUCTASE"/>
    <property type="match status" value="1"/>
</dbReference>
<evidence type="ECO:0000256" key="8">
    <source>
        <dbReference type="ARBA" id="ARBA00023160"/>
    </source>
</evidence>
<dbReference type="Pfam" id="PF13561">
    <property type="entry name" value="adh_short_C2"/>
    <property type="match status" value="1"/>
</dbReference>
<evidence type="ECO:0000256" key="1">
    <source>
        <dbReference type="ARBA" id="ARBA00005194"/>
    </source>
</evidence>
<dbReference type="PIRSF" id="PIRSF000094">
    <property type="entry name" value="Enoyl-ACP_rdct"/>
    <property type="match status" value="1"/>
</dbReference>
<name>A0ABN1EL81_9PROT</name>
<evidence type="ECO:0000313" key="11">
    <source>
        <dbReference type="Proteomes" id="UP001499951"/>
    </source>
</evidence>
<evidence type="ECO:0000256" key="6">
    <source>
        <dbReference type="ARBA" id="ARBA00023002"/>
    </source>
</evidence>
<dbReference type="PANTHER" id="PTHR43159:SF2">
    <property type="entry name" value="ENOYL-[ACYL-CARRIER-PROTEIN] REDUCTASE [NADH], CHLOROPLASTIC"/>
    <property type="match status" value="1"/>
</dbReference>
<gene>
    <name evidence="10" type="primary">fabI_2</name>
    <name evidence="10" type="ORF">GCM10008942_17060</name>
</gene>